<dbReference type="InterPro" id="IPR040410">
    <property type="entry name" value="UPF0658_Golgi"/>
</dbReference>
<keyword evidence="1" id="KW-0812">Transmembrane</keyword>
<feature type="transmembrane region" description="Helical" evidence="1">
    <location>
        <begin position="207"/>
        <end position="225"/>
    </location>
</feature>
<dbReference type="OrthoDB" id="2448307at2759"/>
<sequence>MKVEANVDTSSRSSYKTIPCYLSLFGLAMIFELLMALDALKLRNIIQLLGILVFHVALIVFSALQVHEARDALVFRTEDPCTEFVGCDGPGTLWRIVEPFLIVVPCVLAVAWLIMIFFVRELFIEFGWAVFQVVGANPKMKTMYQWYQIMICLLKFDFFCFTGVTMQLLIIVLQSNSAEFGLTIAAIPIVLILLFFCGLAVKREIKWLMTISLIIMLAAETYFIYKLVRFYQPSSEAQYETTRATLTVFTIVAFLLLFATFGVGLRCFSDFDKGLAPAKMHDVPEKVTYSAPNTPGVGERQSSYSGGVVLQPRLSIE</sequence>
<feature type="transmembrane region" description="Helical" evidence="1">
    <location>
        <begin position="180"/>
        <end position="201"/>
    </location>
</feature>
<proteinExistence type="predicted"/>
<feature type="transmembrane region" description="Helical" evidence="1">
    <location>
        <begin position="146"/>
        <end position="173"/>
    </location>
</feature>
<dbReference type="PANTHER" id="PTHR34391">
    <property type="entry name" value="UPF0658 GOLGI APPARATUS MEMBRANE PROTEIN C1952.10C-RELATED"/>
    <property type="match status" value="1"/>
</dbReference>
<accession>A0A9Q5HR53</accession>
<name>A0A9Q5HR53_SANBA</name>
<evidence type="ECO:0000256" key="1">
    <source>
        <dbReference type="SAM" id="Phobius"/>
    </source>
</evidence>
<dbReference type="AlphaFoldDB" id="A0A9Q5HR53"/>
<evidence type="ECO:0000313" key="3">
    <source>
        <dbReference type="Proteomes" id="UP000757232"/>
    </source>
</evidence>
<dbReference type="PANTHER" id="PTHR34391:SF1">
    <property type="entry name" value="UPF0658 GOLGI APPARATUS MEMBRANE PROTEIN C1952.10C-RELATED"/>
    <property type="match status" value="1"/>
</dbReference>
<protein>
    <submittedName>
        <fullName evidence="2">Uncharacterized protein</fullName>
    </submittedName>
</protein>
<keyword evidence="3" id="KW-1185">Reference proteome</keyword>
<comment type="caution">
    <text evidence="2">The sequence shown here is derived from an EMBL/GenBank/DDBJ whole genome shotgun (WGS) entry which is preliminary data.</text>
</comment>
<organism evidence="2 3">
    <name type="scientific">Sanghuangporus baumii</name>
    <name type="common">Phellinus baumii</name>
    <dbReference type="NCBI Taxonomy" id="108892"/>
    <lineage>
        <taxon>Eukaryota</taxon>
        <taxon>Fungi</taxon>
        <taxon>Dikarya</taxon>
        <taxon>Basidiomycota</taxon>
        <taxon>Agaricomycotina</taxon>
        <taxon>Agaricomycetes</taxon>
        <taxon>Hymenochaetales</taxon>
        <taxon>Hymenochaetaceae</taxon>
        <taxon>Sanghuangporus</taxon>
    </lineage>
</organism>
<dbReference type="Proteomes" id="UP000757232">
    <property type="component" value="Unassembled WGS sequence"/>
</dbReference>
<keyword evidence="1" id="KW-1133">Transmembrane helix</keyword>
<evidence type="ECO:0000313" key="2">
    <source>
        <dbReference type="EMBL" id="OCB84292.1"/>
    </source>
</evidence>
<keyword evidence="1" id="KW-0472">Membrane</keyword>
<dbReference type="EMBL" id="LNZH02000216">
    <property type="protein sequence ID" value="OCB84292.1"/>
    <property type="molecule type" value="Genomic_DNA"/>
</dbReference>
<gene>
    <name evidence="2" type="ORF">A7U60_g8972</name>
</gene>
<feature type="transmembrane region" description="Helical" evidence="1">
    <location>
        <begin position="246"/>
        <end position="265"/>
    </location>
</feature>
<feature type="transmembrane region" description="Helical" evidence="1">
    <location>
        <begin position="45"/>
        <end position="66"/>
    </location>
</feature>
<feature type="transmembrane region" description="Helical" evidence="1">
    <location>
        <begin position="20"/>
        <end position="39"/>
    </location>
</feature>
<reference evidence="2" key="1">
    <citation type="submission" date="2016-06" db="EMBL/GenBank/DDBJ databases">
        <title>Draft Genome sequence of the fungus Inonotus baumii.</title>
        <authorList>
            <person name="Zhu H."/>
            <person name="Lin W."/>
        </authorList>
    </citation>
    <scope>NUCLEOTIDE SEQUENCE</scope>
    <source>
        <strain evidence="2">821</strain>
    </source>
</reference>
<feature type="transmembrane region" description="Helical" evidence="1">
    <location>
        <begin position="100"/>
        <end position="119"/>
    </location>
</feature>
<dbReference type="GO" id="GO:0005794">
    <property type="term" value="C:Golgi apparatus"/>
    <property type="evidence" value="ECO:0007669"/>
    <property type="project" value="TreeGrafter"/>
</dbReference>